<name>A0A9Y2IS42_9PSEU</name>
<dbReference type="RefSeq" id="WP_285974781.1">
    <property type="nucleotide sequence ID" value="NZ_CP127294.1"/>
</dbReference>
<dbReference type="Gene3D" id="3.20.20.60">
    <property type="entry name" value="Phosphoenolpyruvate-binding domains"/>
    <property type="match status" value="1"/>
</dbReference>
<gene>
    <name evidence="1" type="ORF">QRX50_35240</name>
</gene>
<organism evidence="1 2">
    <name type="scientific">Amycolatopsis carbonis</name>
    <dbReference type="NCBI Taxonomy" id="715471"/>
    <lineage>
        <taxon>Bacteria</taxon>
        <taxon>Bacillati</taxon>
        <taxon>Actinomycetota</taxon>
        <taxon>Actinomycetes</taxon>
        <taxon>Pseudonocardiales</taxon>
        <taxon>Pseudonocardiaceae</taxon>
        <taxon>Amycolatopsis</taxon>
    </lineage>
</organism>
<reference evidence="1 2" key="1">
    <citation type="submission" date="2023-06" db="EMBL/GenBank/DDBJ databases">
        <authorList>
            <person name="Oyuntsetseg B."/>
            <person name="Kim S.B."/>
        </authorList>
    </citation>
    <scope>NUCLEOTIDE SEQUENCE [LARGE SCALE GENOMIC DNA]</scope>
    <source>
        <strain evidence="1 2">2-15</strain>
    </source>
</reference>
<dbReference type="AlphaFoldDB" id="A0A9Y2IS42"/>
<dbReference type="EMBL" id="CP127294">
    <property type="protein sequence ID" value="WIX84255.1"/>
    <property type="molecule type" value="Genomic_DNA"/>
</dbReference>
<accession>A0A9Y2IS42</accession>
<dbReference type="SUPFAM" id="SSF51621">
    <property type="entry name" value="Phosphoenolpyruvate/pyruvate domain"/>
    <property type="match status" value="1"/>
</dbReference>
<evidence type="ECO:0000313" key="2">
    <source>
        <dbReference type="Proteomes" id="UP001236014"/>
    </source>
</evidence>
<proteinExistence type="predicted"/>
<dbReference type="GO" id="GO:0003824">
    <property type="term" value="F:catalytic activity"/>
    <property type="evidence" value="ECO:0007669"/>
    <property type="project" value="InterPro"/>
</dbReference>
<sequence>MAGDLRRARALSRTDADVVLIDGVRSAEAITEIRRIIGDKPLLFNQIAGGKSPGLSLPELSALEVDLAIYSTPCLFAAQEGMDNALIRLRHADGRLPELNIDRVGVTPPLGLLEHNISRHHGTPVRAGR</sequence>
<dbReference type="InterPro" id="IPR040442">
    <property type="entry name" value="Pyrv_kinase-like_dom_sf"/>
</dbReference>
<keyword evidence="2" id="KW-1185">Reference proteome</keyword>
<dbReference type="Proteomes" id="UP001236014">
    <property type="component" value="Chromosome"/>
</dbReference>
<protein>
    <submittedName>
        <fullName evidence="1">Uncharacterized protein</fullName>
    </submittedName>
</protein>
<dbReference type="KEGG" id="acab:QRX50_35240"/>
<dbReference type="InterPro" id="IPR015813">
    <property type="entry name" value="Pyrv/PenolPyrv_kinase-like_dom"/>
</dbReference>
<evidence type="ECO:0000313" key="1">
    <source>
        <dbReference type="EMBL" id="WIX84255.1"/>
    </source>
</evidence>